<organism evidence="1 2">
    <name type="scientific">Rhodosalinus halophilus</name>
    <dbReference type="NCBI Taxonomy" id="2259333"/>
    <lineage>
        <taxon>Bacteria</taxon>
        <taxon>Pseudomonadati</taxon>
        <taxon>Pseudomonadota</taxon>
        <taxon>Alphaproteobacteria</taxon>
        <taxon>Rhodobacterales</taxon>
        <taxon>Paracoccaceae</taxon>
        <taxon>Rhodosalinus</taxon>
    </lineage>
</organism>
<gene>
    <name evidence="1" type="ORF">DRV85_08050</name>
</gene>
<keyword evidence="1" id="KW-0489">Methyltransferase</keyword>
<dbReference type="GO" id="GO:0008168">
    <property type="term" value="F:methyltransferase activity"/>
    <property type="evidence" value="ECO:0007669"/>
    <property type="project" value="UniProtKB-KW"/>
</dbReference>
<sequence length="223" mass="25529">MKNSYLKMAMQLRGPFAAAARQRRMAEFIRLMRLKGGERIIDLGGDPRFWDDCPTPLDITVVNLPGINPPEAPPSHHAITLVDGDACAVDFAADMSFDIAFSNSVIEHVGDADKRAAFAGEVLRLAPAWWVQTPSIWFPIEAHCHMPFWWFYPERTRAAFIRRWHRELPAWTDMVATTTIVRRSELETLFPDSTIWREWKLGFLKSYVTYRPPASADQPRKAS</sequence>
<dbReference type="GO" id="GO:0032259">
    <property type="term" value="P:methylation"/>
    <property type="evidence" value="ECO:0007669"/>
    <property type="project" value="UniProtKB-KW"/>
</dbReference>
<dbReference type="RefSeq" id="WP_113288929.1">
    <property type="nucleotide sequence ID" value="NZ_QNTQ01000006.1"/>
</dbReference>
<dbReference type="AlphaFoldDB" id="A0A365U9F6"/>
<dbReference type="EMBL" id="QNTQ01000006">
    <property type="protein sequence ID" value="RBI85672.1"/>
    <property type="molecule type" value="Genomic_DNA"/>
</dbReference>
<keyword evidence="2" id="KW-1185">Reference proteome</keyword>
<dbReference type="Gene3D" id="3.40.50.150">
    <property type="entry name" value="Vaccinia Virus protein VP39"/>
    <property type="match status" value="1"/>
</dbReference>
<proteinExistence type="predicted"/>
<dbReference type="SUPFAM" id="SSF53335">
    <property type="entry name" value="S-adenosyl-L-methionine-dependent methyltransferases"/>
    <property type="match status" value="1"/>
</dbReference>
<keyword evidence="1" id="KW-0808">Transferase</keyword>
<protein>
    <submittedName>
        <fullName evidence="1">Class I SAM-dependent methyltransferase</fullName>
    </submittedName>
</protein>
<evidence type="ECO:0000313" key="2">
    <source>
        <dbReference type="Proteomes" id="UP000253370"/>
    </source>
</evidence>
<name>A0A365U9F6_9RHOB</name>
<dbReference type="Proteomes" id="UP000253370">
    <property type="component" value="Unassembled WGS sequence"/>
</dbReference>
<comment type="caution">
    <text evidence="1">The sequence shown here is derived from an EMBL/GenBank/DDBJ whole genome shotgun (WGS) entry which is preliminary data.</text>
</comment>
<dbReference type="OrthoDB" id="7260171at2"/>
<evidence type="ECO:0000313" key="1">
    <source>
        <dbReference type="EMBL" id="RBI85672.1"/>
    </source>
</evidence>
<reference evidence="1 2" key="1">
    <citation type="submission" date="2018-07" db="EMBL/GenBank/DDBJ databases">
        <title>Rhodosalinus sp. strain E84T genomic sequence and assembly.</title>
        <authorList>
            <person name="Liu Z.-W."/>
            <person name="Lu D.-C."/>
        </authorList>
    </citation>
    <scope>NUCLEOTIDE SEQUENCE [LARGE SCALE GENOMIC DNA]</scope>
    <source>
        <strain evidence="1 2">E84</strain>
    </source>
</reference>
<accession>A0A365U9F6</accession>
<dbReference type="InterPro" id="IPR029063">
    <property type="entry name" value="SAM-dependent_MTases_sf"/>
</dbReference>